<proteinExistence type="predicted"/>
<organism evidence="1 2">
    <name type="scientific">Janibacter limosus</name>
    <dbReference type="NCBI Taxonomy" id="53458"/>
    <lineage>
        <taxon>Bacteria</taxon>
        <taxon>Bacillati</taxon>
        <taxon>Actinomycetota</taxon>
        <taxon>Actinomycetes</taxon>
        <taxon>Micrococcales</taxon>
        <taxon>Intrasporangiaceae</taxon>
        <taxon>Janibacter</taxon>
    </lineage>
</organism>
<dbReference type="Proteomes" id="UP001059663">
    <property type="component" value="Chromosome"/>
</dbReference>
<protein>
    <submittedName>
        <fullName evidence="1">BlaI/MecI/CopY family transcriptional regulator</fullName>
    </submittedName>
</protein>
<name>A0AC61U143_9MICO</name>
<evidence type="ECO:0000313" key="1">
    <source>
        <dbReference type="EMBL" id="UUZ43527.1"/>
    </source>
</evidence>
<gene>
    <name evidence="1" type="ORF">LP422_10905</name>
</gene>
<dbReference type="EMBL" id="CP087977">
    <property type="protein sequence ID" value="UUZ43527.1"/>
    <property type="molecule type" value="Genomic_DNA"/>
</dbReference>
<accession>A0AC61U143</accession>
<evidence type="ECO:0000313" key="2">
    <source>
        <dbReference type="Proteomes" id="UP001059663"/>
    </source>
</evidence>
<reference evidence="1" key="1">
    <citation type="submission" date="2021-11" db="EMBL/GenBank/DDBJ databases">
        <title>Study of the species diversity of bacterial strains isolated from a unique natural object - Shulgan-Tash cave (Bashkiria).</title>
        <authorList>
            <person name="Sazanova A.L."/>
            <person name="Chirak E.R."/>
            <person name="Safronova V.I."/>
        </authorList>
    </citation>
    <scope>NUCLEOTIDE SEQUENCE</scope>
    <source>
        <strain evidence="1">P1</strain>
    </source>
</reference>
<sequence length="259" mass="27013">MLAAIAASAVVAVVIGVATVLIPNPLFGRDIPPVWWNYPVWLVTSVLSGMLVATYIRPYRAAADEQQANAVSEDGAATDAADEAQARRSSRMGMAGGIPAWFAVGCPVCNKLALLALGYSGAITLVHPRAAVPRARRADPDRRRTGVATTRAGRLPGPPRAGGGCAMKAADGRSGDLLRPGALEAQVMDVLWDHGPATVREVIEHLPSDPAYTTIATVLTNPGSQAPGDHHEAEPVHPVRRQDHRARARRGADGAGAGG</sequence>